<reference evidence="1" key="1">
    <citation type="submission" date="2021-01" db="EMBL/GenBank/DDBJ databases">
        <authorList>
            <person name="Corre E."/>
            <person name="Pelletier E."/>
            <person name="Niang G."/>
            <person name="Scheremetjew M."/>
            <person name="Finn R."/>
            <person name="Kale V."/>
            <person name="Holt S."/>
            <person name="Cochrane G."/>
            <person name="Meng A."/>
            <person name="Brown T."/>
            <person name="Cohen L."/>
        </authorList>
    </citation>
    <scope>NUCLEOTIDE SEQUENCE</scope>
    <source>
        <strain evidence="1">308</strain>
    </source>
</reference>
<sequence>MTRRLSHNQGRVPRTDESVFSNVSEITGINTAEYTTAEYTVDSTVQKTQKGPYEQYILDDPDIEENRLVGEAQSTVMGMVRNFRESIEKTVNTHYEKYNQGYSGEEELTNNNEFSPPRKKTVNDSKLGVYELPDREKVMSTGFILGRTSFLSMFQKRWRQLVWVRYTRTTLLFFRSMEDYEYWLGDSGIDPEHREELVKLKIDFVEECSKPEVEGFYVTEPRLKHYEVGDSNLYQFKVDKWLIAGPSVGPNIVCALASVDEHETEAVRQAILGCVRAIPNSSGGEYKKFSLNPEHDKVDAEKLFVKAAGLLS</sequence>
<protein>
    <submittedName>
        <fullName evidence="1">Uncharacterized protein</fullName>
    </submittedName>
</protein>
<proteinExistence type="predicted"/>
<dbReference type="EMBL" id="HBFR01019169">
    <property type="protein sequence ID" value="CAD8886678.1"/>
    <property type="molecule type" value="Transcribed_RNA"/>
</dbReference>
<dbReference type="AlphaFoldDB" id="A0A7S1FTD2"/>
<name>A0A7S1FTD2_9STRA</name>
<gene>
    <name evidence="1" type="ORF">CHYS00102_LOCUS13876</name>
</gene>
<evidence type="ECO:0000313" key="1">
    <source>
        <dbReference type="EMBL" id="CAD8886678.1"/>
    </source>
</evidence>
<organism evidence="1">
    <name type="scientific">Corethron hystrix</name>
    <dbReference type="NCBI Taxonomy" id="216773"/>
    <lineage>
        <taxon>Eukaryota</taxon>
        <taxon>Sar</taxon>
        <taxon>Stramenopiles</taxon>
        <taxon>Ochrophyta</taxon>
        <taxon>Bacillariophyta</taxon>
        <taxon>Coscinodiscophyceae</taxon>
        <taxon>Corethrophycidae</taxon>
        <taxon>Corethrales</taxon>
        <taxon>Corethraceae</taxon>
        <taxon>Corethron</taxon>
    </lineage>
</organism>
<accession>A0A7S1FTD2</accession>